<reference evidence="5" key="1">
    <citation type="journal article" date="2021" name="G3 (Bethesda)">
        <title>Genome and transcriptome analysis of the beet armyworm Spodoptera exigua reveals targets for pest control. .</title>
        <authorList>
            <person name="Simon S."/>
            <person name="Breeschoten T."/>
            <person name="Jansen H.J."/>
            <person name="Dirks R.P."/>
            <person name="Schranz M.E."/>
            <person name="Ros V.I.D."/>
        </authorList>
    </citation>
    <scope>NUCLEOTIDE SEQUENCE</scope>
    <source>
        <strain evidence="5">TB_SE_WUR_2020</strain>
    </source>
</reference>
<keyword evidence="2" id="KW-0472">Membrane</keyword>
<feature type="region of interest" description="Disordered" evidence="1">
    <location>
        <begin position="219"/>
        <end position="243"/>
    </location>
</feature>
<name>A0A922SES7_SPOEX</name>
<dbReference type="GO" id="GO:0006874">
    <property type="term" value="P:intracellular calcium ion homeostasis"/>
    <property type="evidence" value="ECO:0007669"/>
    <property type="project" value="InterPro"/>
</dbReference>
<dbReference type="EMBL" id="JACEFF010000538">
    <property type="protein sequence ID" value="KAH9635657.1"/>
    <property type="molecule type" value="Genomic_DNA"/>
</dbReference>
<sequence>MRYTYLMGSCLGAFSSTFPVAFLEPHLNKHNQFSLLNRIADHSLEAQDIMQKMEQCMPTLETILGEVDQFVESDKTYNEAPHIIDVVLPLLCSYLPFWWAQGPDNVTPTGGSEELLRDSFLPLAERVRKRTDNMFHKEESLRGFIKSSTDDTSQVESQIQEDWQLLVQAEELYNHVAEIFNIWSKSQYFLKEEQNFISANEIDNMVLIMPTATRRVTAVVDGTPQAGGKKKKKHRDKKRDKDKEVQASLMVACLKRLLPVGLNLFAGREQELVQHCKDRFLKVGTLKKMSEQDVAEFAKTQLTLPDKIDPADEMSWQHYLYSKLGSKSKTNITVETAENKAKIIDDTVERIVAMSKVLFGLHMSHFKFTKKLAILKIGKMHRACNIFARTYYELWLEEENVGQEVMIEDLTQSFEDAELKKSDGEEEGEKPDPLTQLVTTFCRGAMTERSGALQEDPLYMSYAHIIAKSCGEEEEEGGGEEEEGGGEAEAEDEGRASIHEQEMEKQKLLFHQARLANRGVAEMVLLHISASKGLPSEMVMKTLQLGISILRGGNIDIQMVWEWAWKVQRVKRTCMMQSSHVHSSDWQNYLRTQAGNTTTVNVVICTVDYLLRLQESIMDFYWHYSSKELIDPAGKANFFKAIGVASQVFNTLTEVIQGPCTQNQQALAHSRLWDAVGGFLFLFSHMQDKLSKHSSQVDLLKELLNLQKDMITMMLSMLEGNVVNGTIGKQMVDTLVESASNVELILKYFDMFLKLKDLTSSASFQEIDANNDGWVLPKDFKEKMEQQKSYTPIVTEGGDKEKLEAFVNFCEDAIFEMTHASGLMAASEESVGGTKNREASYIAGKDPFRRGLQSVKDGIYAAFSSLSPSNIKAKIADLQQMPPAELAVGFFKMFFLLFYYLGYGMLVVIRYIFGVLLGLMRGPQTDEPPPEPTEEEKIGQLRHRLLATQSKNETGSRHLPALPPADDTGQIQVSAFGLDITKEDNGQIQVKPHESPSTSTPSSGEEAEVSPDESADHPEEQRPPGEQAKKQAQERMEAQAAQQAAMSAIEAESKKAVQVPAPSALSQVDLSQYTRRAVSFLARNFYNLKYVALVLAFCINFVLLFYKVSTLDAEGGEGSGLGDIIAGSGSGSGSGSGDGLIIDAFGELRDQLESVKEDMESNCFICGINKDYFDKVPHGFDTHVQREHNLANYMFFLMHLINKPDTEYTGQETYVWNMYTQRCWDFFPVGDCFRKQYEDLMGE</sequence>
<evidence type="ECO:0000259" key="3">
    <source>
        <dbReference type="Pfam" id="PF06459"/>
    </source>
</evidence>
<dbReference type="GO" id="GO:0005790">
    <property type="term" value="C:smooth endoplasmic reticulum"/>
    <property type="evidence" value="ECO:0007669"/>
    <property type="project" value="TreeGrafter"/>
</dbReference>
<dbReference type="GO" id="GO:0042383">
    <property type="term" value="C:sarcolemma"/>
    <property type="evidence" value="ECO:0007669"/>
    <property type="project" value="TreeGrafter"/>
</dbReference>
<keyword evidence="2" id="KW-1133">Transmembrane helix</keyword>
<feature type="region of interest" description="Disordered" evidence="1">
    <location>
        <begin position="949"/>
        <end position="968"/>
    </location>
</feature>
<feature type="domain" description="RyR/IP3R Homology associated" evidence="4">
    <location>
        <begin position="582"/>
        <end position="678"/>
    </location>
</feature>
<protein>
    <recommendedName>
        <fullName evidence="7">Ryanodine receptor</fullName>
    </recommendedName>
</protein>
<comment type="caution">
    <text evidence="5">The sequence shown here is derived from an EMBL/GenBank/DDBJ whole genome shotgun (WGS) entry which is preliminary data.</text>
</comment>
<evidence type="ECO:0008006" key="7">
    <source>
        <dbReference type="Google" id="ProtNLM"/>
    </source>
</evidence>
<dbReference type="AlphaFoldDB" id="A0A922SES7"/>
<feature type="region of interest" description="Disordered" evidence="1">
    <location>
        <begin position="470"/>
        <end position="495"/>
    </location>
</feature>
<dbReference type="InterPro" id="IPR013662">
    <property type="entry name" value="RIH_assoc-dom"/>
</dbReference>
<dbReference type="PANTHER" id="PTHR46399">
    <property type="entry name" value="B30.2/SPRY DOMAIN-CONTAINING PROTEIN"/>
    <property type="match status" value="1"/>
</dbReference>
<keyword evidence="2" id="KW-0812">Transmembrane</keyword>
<dbReference type="GO" id="GO:0034704">
    <property type="term" value="C:calcium channel complex"/>
    <property type="evidence" value="ECO:0007669"/>
    <property type="project" value="TreeGrafter"/>
</dbReference>
<dbReference type="Proteomes" id="UP000814243">
    <property type="component" value="Unassembled WGS sequence"/>
</dbReference>
<dbReference type="Pfam" id="PF08454">
    <property type="entry name" value="RIH_assoc"/>
    <property type="match status" value="1"/>
</dbReference>
<evidence type="ECO:0000256" key="2">
    <source>
        <dbReference type="SAM" id="Phobius"/>
    </source>
</evidence>
<feature type="compositionally biased region" description="Acidic residues" evidence="1">
    <location>
        <begin position="472"/>
        <end position="492"/>
    </location>
</feature>
<feature type="transmembrane region" description="Helical" evidence="2">
    <location>
        <begin position="890"/>
        <end position="913"/>
    </location>
</feature>
<dbReference type="PANTHER" id="PTHR46399:SF8">
    <property type="entry name" value="B30.2_SPRY DOMAIN-CONTAINING PROTEIN"/>
    <property type="match status" value="1"/>
</dbReference>
<proteinExistence type="predicted"/>
<feature type="region of interest" description="Disordered" evidence="1">
    <location>
        <begin position="986"/>
        <end position="1047"/>
    </location>
</feature>
<dbReference type="GO" id="GO:0033017">
    <property type="term" value="C:sarcoplasmic reticulum membrane"/>
    <property type="evidence" value="ECO:0007669"/>
    <property type="project" value="TreeGrafter"/>
</dbReference>
<feature type="compositionally biased region" description="Low complexity" evidence="1">
    <location>
        <begin position="1038"/>
        <end position="1047"/>
    </location>
</feature>
<dbReference type="GO" id="GO:0005219">
    <property type="term" value="F:ryanodine-sensitive calcium-release channel activity"/>
    <property type="evidence" value="ECO:0007669"/>
    <property type="project" value="InterPro"/>
</dbReference>
<gene>
    <name evidence="5" type="ORF">HF086_001448</name>
</gene>
<dbReference type="Pfam" id="PF06459">
    <property type="entry name" value="RR_TM4-6"/>
    <property type="match status" value="1"/>
</dbReference>
<feature type="domain" description="Ryanodine Receptor TM 4-6" evidence="3">
    <location>
        <begin position="930"/>
        <end position="1114"/>
    </location>
</feature>
<dbReference type="GO" id="GO:0006941">
    <property type="term" value="P:striated muscle contraction"/>
    <property type="evidence" value="ECO:0007669"/>
    <property type="project" value="TreeGrafter"/>
</dbReference>
<dbReference type="GO" id="GO:0014808">
    <property type="term" value="P:release of sequestered calcium ion into cytosol by sarcoplasmic reticulum"/>
    <property type="evidence" value="ECO:0007669"/>
    <property type="project" value="TreeGrafter"/>
</dbReference>
<dbReference type="InterPro" id="IPR009460">
    <property type="entry name" value="Ryanrecept_TM4-6"/>
</dbReference>
<evidence type="ECO:0000259" key="4">
    <source>
        <dbReference type="Pfam" id="PF08454"/>
    </source>
</evidence>
<accession>A0A922SES7</accession>
<feature type="transmembrane region" description="Helical" evidence="2">
    <location>
        <begin position="1085"/>
        <end position="1106"/>
    </location>
</feature>
<feature type="compositionally biased region" description="Basic and acidic residues" evidence="1">
    <location>
        <begin position="1014"/>
        <end position="1037"/>
    </location>
</feature>
<evidence type="ECO:0000313" key="5">
    <source>
        <dbReference type="EMBL" id="KAH9635657.1"/>
    </source>
</evidence>
<dbReference type="InterPro" id="IPR015925">
    <property type="entry name" value="Ryanodine_IP3_receptor"/>
</dbReference>
<organism evidence="5 6">
    <name type="scientific">Spodoptera exigua</name>
    <name type="common">Beet armyworm</name>
    <name type="synonym">Noctua fulgens</name>
    <dbReference type="NCBI Taxonomy" id="7107"/>
    <lineage>
        <taxon>Eukaryota</taxon>
        <taxon>Metazoa</taxon>
        <taxon>Ecdysozoa</taxon>
        <taxon>Arthropoda</taxon>
        <taxon>Hexapoda</taxon>
        <taxon>Insecta</taxon>
        <taxon>Pterygota</taxon>
        <taxon>Neoptera</taxon>
        <taxon>Endopterygota</taxon>
        <taxon>Lepidoptera</taxon>
        <taxon>Glossata</taxon>
        <taxon>Ditrysia</taxon>
        <taxon>Noctuoidea</taxon>
        <taxon>Noctuidae</taxon>
        <taxon>Amphipyrinae</taxon>
        <taxon>Spodoptera</taxon>
    </lineage>
</organism>
<dbReference type="GO" id="GO:0030018">
    <property type="term" value="C:Z disc"/>
    <property type="evidence" value="ECO:0007669"/>
    <property type="project" value="TreeGrafter"/>
</dbReference>
<feature type="compositionally biased region" description="Basic residues" evidence="1">
    <location>
        <begin position="228"/>
        <end position="238"/>
    </location>
</feature>
<evidence type="ECO:0000256" key="1">
    <source>
        <dbReference type="SAM" id="MobiDB-lite"/>
    </source>
</evidence>
<evidence type="ECO:0000313" key="6">
    <source>
        <dbReference type="Proteomes" id="UP000814243"/>
    </source>
</evidence>